<dbReference type="Pfam" id="PF01266">
    <property type="entry name" value="DAO"/>
    <property type="match status" value="1"/>
</dbReference>
<dbReference type="Gene3D" id="3.50.50.60">
    <property type="entry name" value="FAD/NAD(P)-binding domain"/>
    <property type="match status" value="1"/>
</dbReference>
<gene>
    <name evidence="3" type="ORF">GCM10025881_17980</name>
</gene>
<dbReference type="InterPro" id="IPR006076">
    <property type="entry name" value="FAD-dep_OxRdtase"/>
</dbReference>
<comment type="caution">
    <text evidence="3">The sequence shown here is derived from an EMBL/GenBank/DDBJ whole genome shotgun (WGS) entry which is preliminary data.</text>
</comment>
<dbReference type="PANTHER" id="PTHR13847">
    <property type="entry name" value="SARCOSINE DEHYDROGENASE-RELATED"/>
    <property type="match status" value="1"/>
</dbReference>
<dbReference type="Gene3D" id="3.30.9.10">
    <property type="entry name" value="D-Amino Acid Oxidase, subunit A, domain 2"/>
    <property type="match status" value="1"/>
</dbReference>
<accession>A0ABQ6K6B1</accession>
<dbReference type="InterPro" id="IPR036188">
    <property type="entry name" value="FAD/NAD-bd_sf"/>
</dbReference>
<protein>
    <recommendedName>
        <fullName evidence="2">FAD dependent oxidoreductase domain-containing protein</fullName>
    </recommendedName>
</protein>
<dbReference type="PROSITE" id="PS51257">
    <property type="entry name" value="PROKAR_LIPOPROTEIN"/>
    <property type="match status" value="1"/>
</dbReference>
<proteinExistence type="predicted"/>
<dbReference type="RefSeq" id="WP_284253835.1">
    <property type="nucleotide sequence ID" value="NZ_BSVB01000001.1"/>
</dbReference>
<organism evidence="3 4">
    <name type="scientific">Pseudolysinimonas kribbensis</name>
    <dbReference type="NCBI Taxonomy" id="433641"/>
    <lineage>
        <taxon>Bacteria</taxon>
        <taxon>Bacillati</taxon>
        <taxon>Actinomycetota</taxon>
        <taxon>Actinomycetes</taxon>
        <taxon>Micrococcales</taxon>
        <taxon>Microbacteriaceae</taxon>
        <taxon>Pseudolysinimonas</taxon>
    </lineage>
</organism>
<dbReference type="Proteomes" id="UP001157034">
    <property type="component" value="Unassembled WGS sequence"/>
</dbReference>
<dbReference type="SUPFAM" id="SSF51905">
    <property type="entry name" value="FAD/NAD(P)-binding domain"/>
    <property type="match status" value="1"/>
</dbReference>
<name>A0ABQ6K6B1_9MICO</name>
<reference evidence="4" key="1">
    <citation type="journal article" date="2019" name="Int. J. Syst. Evol. Microbiol.">
        <title>The Global Catalogue of Microorganisms (GCM) 10K type strain sequencing project: providing services to taxonomists for standard genome sequencing and annotation.</title>
        <authorList>
            <consortium name="The Broad Institute Genomics Platform"/>
            <consortium name="The Broad Institute Genome Sequencing Center for Infectious Disease"/>
            <person name="Wu L."/>
            <person name="Ma J."/>
        </authorList>
    </citation>
    <scope>NUCLEOTIDE SEQUENCE [LARGE SCALE GENOMIC DNA]</scope>
    <source>
        <strain evidence="4">NBRC 108894</strain>
    </source>
</reference>
<sequence length="233" mass="23396">MRADVVVVGAGIVGAACARVLAGAGLAVTVIDRSGAASGTSAQGEGNILVSDKDAGPELALVQRSLRLWDELQAELADELTAAVPAIEYERKGGLVVATTETGAAPLLAFAARQRAAGVDARELDDAVAHVLEPDLAPGVHAAVHYPEDAQVQPVIAAEALLASARSRGARTAYGERVVGALRDGDGRITGVRTDRGEHPAGAVVLAAGPWSGEVATVLGASSPCGRAAVSCS</sequence>
<evidence type="ECO:0000259" key="2">
    <source>
        <dbReference type="Pfam" id="PF01266"/>
    </source>
</evidence>
<keyword evidence="1" id="KW-0560">Oxidoreductase</keyword>
<evidence type="ECO:0000256" key="1">
    <source>
        <dbReference type="ARBA" id="ARBA00023002"/>
    </source>
</evidence>
<keyword evidence="4" id="KW-1185">Reference proteome</keyword>
<dbReference type="EMBL" id="BSVB01000001">
    <property type="protein sequence ID" value="GMA94974.1"/>
    <property type="molecule type" value="Genomic_DNA"/>
</dbReference>
<evidence type="ECO:0000313" key="3">
    <source>
        <dbReference type="EMBL" id="GMA94974.1"/>
    </source>
</evidence>
<dbReference type="PANTHER" id="PTHR13847:SF287">
    <property type="entry name" value="FAD-DEPENDENT OXIDOREDUCTASE DOMAIN-CONTAINING PROTEIN 1"/>
    <property type="match status" value="1"/>
</dbReference>
<feature type="domain" description="FAD dependent oxidoreductase" evidence="2">
    <location>
        <begin position="4"/>
        <end position="217"/>
    </location>
</feature>
<evidence type="ECO:0000313" key="4">
    <source>
        <dbReference type="Proteomes" id="UP001157034"/>
    </source>
</evidence>